<protein>
    <submittedName>
        <fullName evidence="1">Uncharacterized protein</fullName>
    </submittedName>
</protein>
<organism evidence="1 2">
    <name type="scientific">Candidatus Nitrosocosmicus arcticus</name>
    <dbReference type="NCBI Taxonomy" id="2035267"/>
    <lineage>
        <taxon>Archaea</taxon>
        <taxon>Nitrososphaerota</taxon>
        <taxon>Nitrososphaeria</taxon>
        <taxon>Nitrososphaerales</taxon>
        <taxon>Nitrososphaeraceae</taxon>
        <taxon>Candidatus Nitrosocosmicus</taxon>
    </lineage>
</organism>
<proteinExistence type="predicted"/>
<keyword evidence="2" id="KW-1185">Reference proteome</keyword>
<comment type="caution">
    <text evidence="1">The sequence shown here is derived from an EMBL/GenBank/DDBJ whole genome shotgun (WGS) entry which is preliminary data.</text>
</comment>
<sequence>MTTKFEDKFDVLRLIKEGMINIHSSTEWYFSNGFFDINRIKDKLKETVE</sequence>
<accession>A0A557SZ96</accession>
<gene>
    <name evidence="1" type="ORF">NARC_10335</name>
</gene>
<evidence type="ECO:0000313" key="1">
    <source>
        <dbReference type="EMBL" id="TVP41929.1"/>
    </source>
</evidence>
<dbReference type="RefSeq" id="WP_186433997.1">
    <property type="nucleotide sequence ID" value="NZ_ML675578.1"/>
</dbReference>
<reference evidence="1 2" key="1">
    <citation type="journal article" date="2019" name="Front. Microbiol.">
        <title>Ammonia Oxidation by the Arctic Terrestrial Thaumarchaeote Candidatus Nitrosocosmicus arcticus Is Stimulated by Increasing Temperatures.</title>
        <authorList>
            <person name="Alves R.J.E."/>
            <person name="Kerou M."/>
            <person name="Zappe A."/>
            <person name="Bittner R."/>
            <person name="Abby S.S."/>
            <person name="Schmidt H.A."/>
            <person name="Pfeifer K."/>
            <person name="Schleper C."/>
        </authorList>
    </citation>
    <scope>NUCLEOTIDE SEQUENCE [LARGE SCALE GENOMIC DNA]</scope>
    <source>
        <strain evidence="1 2">Kfb</strain>
    </source>
</reference>
<name>A0A557SZ96_9ARCH</name>
<evidence type="ECO:0000313" key="2">
    <source>
        <dbReference type="Proteomes" id="UP000315289"/>
    </source>
</evidence>
<dbReference type="EMBL" id="VOAH01000001">
    <property type="protein sequence ID" value="TVP41929.1"/>
    <property type="molecule type" value="Genomic_DNA"/>
</dbReference>
<dbReference type="Proteomes" id="UP000315289">
    <property type="component" value="Unassembled WGS sequence"/>
</dbReference>
<dbReference type="AlphaFoldDB" id="A0A557SZ96"/>